<dbReference type="Proteomes" id="UP000559027">
    <property type="component" value="Unassembled WGS sequence"/>
</dbReference>
<reference evidence="1 2" key="1">
    <citation type="journal article" date="2020" name="ISME J.">
        <title>Uncovering the hidden diversity of litter-decomposition mechanisms in mushroom-forming fungi.</title>
        <authorList>
            <person name="Floudas D."/>
            <person name="Bentzer J."/>
            <person name="Ahren D."/>
            <person name="Johansson T."/>
            <person name="Persson P."/>
            <person name="Tunlid A."/>
        </authorList>
    </citation>
    <scope>NUCLEOTIDE SEQUENCE [LARGE SCALE GENOMIC DNA]</scope>
    <source>
        <strain evidence="1 2">CBS 146.42</strain>
    </source>
</reference>
<proteinExistence type="predicted"/>
<evidence type="ECO:0000313" key="1">
    <source>
        <dbReference type="EMBL" id="KAF5359323.1"/>
    </source>
</evidence>
<gene>
    <name evidence="1" type="ORF">D9756_003034</name>
</gene>
<comment type="caution">
    <text evidence="1">The sequence shown here is derived from an EMBL/GenBank/DDBJ whole genome shotgun (WGS) entry which is preliminary data.</text>
</comment>
<accession>A0A8H5G6J1</accession>
<organism evidence="1 2">
    <name type="scientific">Leucocoprinus leucothites</name>
    <dbReference type="NCBI Taxonomy" id="201217"/>
    <lineage>
        <taxon>Eukaryota</taxon>
        <taxon>Fungi</taxon>
        <taxon>Dikarya</taxon>
        <taxon>Basidiomycota</taxon>
        <taxon>Agaricomycotina</taxon>
        <taxon>Agaricomycetes</taxon>
        <taxon>Agaricomycetidae</taxon>
        <taxon>Agaricales</taxon>
        <taxon>Agaricineae</taxon>
        <taxon>Agaricaceae</taxon>
        <taxon>Leucocoprinus</taxon>
    </lineage>
</organism>
<sequence length="173" mass="20316">MPASAEGRKKYNFAEAWKKIRFVDHQTIDEVTQRIRLLAKKHFDYNKKWTEQAPTKPQDAWNELCEYFPEIVIHGKALQKHTIAYMRAIFTNRRSKWRTRQRRLSQTASVQIKIEELEPEEIAAEVDCDYDIGGKVLNNQLFLFQGSVGMPIHDQFLPSPAKISPLRWGDSWL</sequence>
<dbReference type="AlphaFoldDB" id="A0A8H5G6J1"/>
<protein>
    <submittedName>
        <fullName evidence="1">Uncharacterized protein</fullName>
    </submittedName>
</protein>
<dbReference type="OrthoDB" id="10640458at2759"/>
<dbReference type="EMBL" id="JAACJO010000004">
    <property type="protein sequence ID" value="KAF5359323.1"/>
    <property type="molecule type" value="Genomic_DNA"/>
</dbReference>
<name>A0A8H5G6J1_9AGAR</name>
<keyword evidence="2" id="KW-1185">Reference proteome</keyword>
<evidence type="ECO:0000313" key="2">
    <source>
        <dbReference type="Proteomes" id="UP000559027"/>
    </source>
</evidence>